<reference evidence="9 10" key="1">
    <citation type="submission" date="2023-02" db="EMBL/GenBank/DDBJ databases">
        <title>Genome sequence of Sphingobacterium sp. KACC 22765.</title>
        <authorList>
            <person name="Kim S."/>
            <person name="Heo J."/>
            <person name="Kwon S.-W."/>
        </authorList>
    </citation>
    <scope>NUCLEOTIDE SEQUENCE [LARGE SCALE GENOMIC DNA]</scope>
    <source>
        <strain evidence="9 10">KACC 22765</strain>
    </source>
</reference>
<dbReference type="InterPro" id="IPR050925">
    <property type="entry name" value="Rhomboid_protease_S54"/>
</dbReference>
<protein>
    <submittedName>
        <fullName evidence="9">Rhomboid family intramembrane serine protease</fullName>
    </submittedName>
</protein>
<evidence type="ECO:0000313" key="9">
    <source>
        <dbReference type="EMBL" id="WDF68421.1"/>
    </source>
</evidence>
<keyword evidence="4" id="KW-0378">Hydrolase</keyword>
<evidence type="ECO:0000256" key="2">
    <source>
        <dbReference type="ARBA" id="ARBA00009045"/>
    </source>
</evidence>
<feature type="domain" description="Peptidase S54 rhomboid" evidence="8">
    <location>
        <begin position="45"/>
        <end position="209"/>
    </location>
</feature>
<dbReference type="Proteomes" id="UP001221558">
    <property type="component" value="Chromosome"/>
</dbReference>
<evidence type="ECO:0000313" key="10">
    <source>
        <dbReference type="Proteomes" id="UP001221558"/>
    </source>
</evidence>
<dbReference type="InterPro" id="IPR035952">
    <property type="entry name" value="Rhomboid-like_sf"/>
</dbReference>
<keyword evidence="10" id="KW-1185">Reference proteome</keyword>
<comment type="similarity">
    <text evidence="2">Belongs to the peptidase S54 family.</text>
</comment>
<feature type="transmembrane region" description="Helical" evidence="7">
    <location>
        <begin position="165"/>
        <end position="185"/>
    </location>
</feature>
<evidence type="ECO:0000256" key="1">
    <source>
        <dbReference type="ARBA" id="ARBA00004141"/>
    </source>
</evidence>
<feature type="transmembrane region" description="Helical" evidence="7">
    <location>
        <begin position="191"/>
        <end position="208"/>
    </location>
</feature>
<feature type="transmembrane region" description="Helical" evidence="7">
    <location>
        <begin position="46"/>
        <end position="76"/>
    </location>
</feature>
<dbReference type="RefSeq" id="WP_274267154.1">
    <property type="nucleotide sequence ID" value="NZ_CP117880.1"/>
</dbReference>
<evidence type="ECO:0000259" key="8">
    <source>
        <dbReference type="Pfam" id="PF01694"/>
    </source>
</evidence>
<dbReference type="Gene3D" id="1.20.1540.10">
    <property type="entry name" value="Rhomboid-like"/>
    <property type="match status" value="1"/>
</dbReference>
<feature type="transmembrane region" description="Helical" evidence="7">
    <location>
        <begin position="12"/>
        <end position="34"/>
    </location>
</feature>
<feature type="transmembrane region" description="Helical" evidence="7">
    <location>
        <begin position="88"/>
        <end position="109"/>
    </location>
</feature>
<dbReference type="EMBL" id="CP117880">
    <property type="protein sequence ID" value="WDF68421.1"/>
    <property type="molecule type" value="Genomic_DNA"/>
</dbReference>
<evidence type="ECO:0000256" key="7">
    <source>
        <dbReference type="SAM" id="Phobius"/>
    </source>
</evidence>
<dbReference type="PANTHER" id="PTHR43731:SF14">
    <property type="entry name" value="PRESENILIN-ASSOCIATED RHOMBOID-LIKE PROTEIN, MITOCHONDRIAL"/>
    <property type="match status" value="1"/>
</dbReference>
<evidence type="ECO:0000256" key="6">
    <source>
        <dbReference type="ARBA" id="ARBA00023136"/>
    </source>
</evidence>
<dbReference type="Pfam" id="PF01694">
    <property type="entry name" value="Rhomboid"/>
    <property type="match status" value="1"/>
</dbReference>
<sequence>MFSNLTTVVKNLLIANVIFFIYSNLMPEIAYTYLPAFYPDSPHFYIWQIITYMFMHADLGHIFFNMFSLLIFGPILEQTLGSKRFLNFYLICGLGALLLHFSVDALQVFQATGTLFPYKTGHVTTGLEATYLSPILGASGSVFGILLGFAYLYPNMRLMLLFPPIPIKAKYLVGGLIVIELYLILTKSGGNIAHMAHIGGALFAYLMMKIWGIRKGY</sequence>
<dbReference type="InterPro" id="IPR022764">
    <property type="entry name" value="Peptidase_S54_rhomboid_dom"/>
</dbReference>
<dbReference type="SUPFAM" id="SSF144091">
    <property type="entry name" value="Rhomboid-like"/>
    <property type="match status" value="1"/>
</dbReference>
<evidence type="ECO:0000256" key="5">
    <source>
        <dbReference type="ARBA" id="ARBA00022989"/>
    </source>
</evidence>
<evidence type="ECO:0000256" key="4">
    <source>
        <dbReference type="ARBA" id="ARBA00022801"/>
    </source>
</evidence>
<keyword evidence="9" id="KW-0645">Protease</keyword>
<keyword evidence="3 7" id="KW-0812">Transmembrane</keyword>
<comment type="subcellular location">
    <subcellularLocation>
        <location evidence="1">Membrane</location>
        <topology evidence="1">Multi-pass membrane protein</topology>
    </subcellularLocation>
</comment>
<dbReference type="PANTHER" id="PTHR43731">
    <property type="entry name" value="RHOMBOID PROTEASE"/>
    <property type="match status" value="1"/>
</dbReference>
<accession>A0ABY7WFL6</accession>
<gene>
    <name evidence="9" type="ORF">PQ465_19265</name>
</gene>
<proteinExistence type="inferred from homology"/>
<evidence type="ECO:0000256" key="3">
    <source>
        <dbReference type="ARBA" id="ARBA00022692"/>
    </source>
</evidence>
<name>A0ABY7WFL6_9SPHI</name>
<feature type="transmembrane region" description="Helical" evidence="7">
    <location>
        <begin position="129"/>
        <end position="153"/>
    </location>
</feature>
<keyword evidence="5 7" id="KW-1133">Transmembrane helix</keyword>
<keyword evidence="6 7" id="KW-0472">Membrane</keyword>
<dbReference type="GO" id="GO:0008233">
    <property type="term" value="F:peptidase activity"/>
    <property type="evidence" value="ECO:0007669"/>
    <property type="project" value="UniProtKB-KW"/>
</dbReference>
<dbReference type="GO" id="GO:0006508">
    <property type="term" value="P:proteolysis"/>
    <property type="evidence" value="ECO:0007669"/>
    <property type="project" value="UniProtKB-KW"/>
</dbReference>
<organism evidence="9 10">
    <name type="scientific">Sphingobacterium oryzagri</name>
    <dbReference type="NCBI Taxonomy" id="3025669"/>
    <lineage>
        <taxon>Bacteria</taxon>
        <taxon>Pseudomonadati</taxon>
        <taxon>Bacteroidota</taxon>
        <taxon>Sphingobacteriia</taxon>
        <taxon>Sphingobacteriales</taxon>
        <taxon>Sphingobacteriaceae</taxon>
        <taxon>Sphingobacterium</taxon>
    </lineage>
</organism>